<keyword evidence="2" id="KW-1185">Reference proteome</keyword>
<organism evidence="1 2">
    <name type="scientific">Cereibacter azotoformans</name>
    <dbReference type="NCBI Taxonomy" id="43057"/>
    <lineage>
        <taxon>Bacteria</taxon>
        <taxon>Pseudomonadati</taxon>
        <taxon>Pseudomonadota</taxon>
        <taxon>Alphaproteobacteria</taxon>
        <taxon>Rhodobacterales</taxon>
        <taxon>Paracoccaceae</taxon>
        <taxon>Cereibacter</taxon>
    </lineage>
</organism>
<evidence type="ECO:0000313" key="1">
    <source>
        <dbReference type="EMBL" id="PTR20432.1"/>
    </source>
</evidence>
<protein>
    <submittedName>
        <fullName evidence="1">Uncharacterized protein</fullName>
    </submittedName>
</protein>
<gene>
    <name evidence="1" type="ORF">C8J28_102197</name>
</gene>
<proteinExistence type="predicted"/>
<evidence type="ECO:0000313" key="2">
    <source>
        <dbReference type="Proteomes" id="UP000244060"/>
    </source>
</evidence>
<name>A0A2T5KDJ5_9RHOB</name>
<accession>A0A2T5KDJ5</accession>
<comment type="caution">
    <text evidence="1">The sequence shown here is derived from an EMBL/GenBank/DDBJ whole genome shotgun (WGS) entry which is preliminary data.</text>
</comment>
<dbReference type="AlphaFoldDB" id="A0A2T5KDJ5"/>
<reference evidence="1 2" key="1">
    <citation type="submission" date="2018-04" db="EMBL/GenBank/DDBJ databases">
        <title>Genomic Encyclopedia of Type Strains, Phase III (KMG-III): the genomes of soil and plant-associated and newly described type strains.</title>
        <authorList>
            <person name="Whitman W."/>
        </authorList>
    </citation>
    <scope>NUCLEOTIDE SEQUENCE [LARGE SCALE GENOMIC DNA]</scope>
    <source>
        <strain evidence="1 2">KA25</strain>
    </source>
</reference>
<dbReference type="EMBL" id="QAOT01000002">
    <property type="protein sequence ID" value="PTR20432.1"/>
    <property type="molecule type" value="Genomic_DNA"/>
</dbReference>
<dbReference type="RefSeq" id="WP_044248074.1">
    <property type="nucleotide sequence ID" value="NZ_CP089965.1"/>
</dbReference>
<dbReference type="Proteomes" id="UP000244060">
    <property type="component" value="Unassembled WGS sequence"/>
</dbReference>
<sequence>MPIEATVQPHEIAPLAPDLPFETMMIETVFFDERGEEARRRRLPLQALLGPLRHRRRGVFRV</sequence>